<organism evidence="1 2">
    <name type="scientific">Coemansia furcata</name>
    <dbReference type="NCBI Taxonomy" id="417177"/>
    <lineage>
        <taxon>Eukaryota</taxon>
        <taxon>Fungi</taxon>
        <taxon>Fungi incertae sedis</taxon>
        <taxon>Zoopagomycota</taxon>
        <taxon>Kickxellomycotina</taxon>
        <taxon>Kickxellomycetes</taxon>
        <taxon>Kickxellales</taxon>
        <taxon>Kickxellaceae</taxon>
        <taxon>Coemansia</taxon>
    </lineage>
</organism>
<reference evidence="1" key="1">
    <citation type="submission" date="2022-07" db="EMBL/GenBank/DDBJ databases">
        <title>Phylogenomic reconstructions and comparative analyses of Kickxellomycotina fungi.</title>
        <authorList>
            <person name="Reynolds N.K."/>
            <person name="Stajich J.E."/>
            <person name="Barry K."/>
            <person name="Grigoriev I.V."/>
            <person name="Crous P."/>
            <person name="Smith M.E."/>
        </authorList>
    </citation>
    <scope>NUCLEOTIDE SEQUENCE</scope>
    <source>
        <strain evidence="1">CBS 102833</strain>
    </source>
</reference>
<protein>
    <submittedName>
        <fullName evidence="1">Uncharacterized protein</fullName>
    </submittedName>
</protein>
<gene>
    <name evidence="1" type="ORF">H4S07_003339</name>
</gene>
<keyword evidence="2" id="KW-1185">Reference proteome</keyword>
<evidence type="ECO:0000313" key="2">
    <source>
        <dbReference type="Proteomes" id="UP001140096"/>
    </source>
</evidence>
<sequence length="343" mass="39440">MNPSEPEINFPRRRWAYRTTAEAGLLDEHGRNEMIDDMNMMKCDTPVYVDFVKGFLQTTDTLPTAKIARKLCETWPLPKPTTTEAATLRVAVMDSSFNPPHYCHGAYMECMGILKLKSEDQRQQNVEETYSLDIDAFLLLLGSKNADKSLQGASLAQRMRMVDMLATTVAVDTTSDTWHSWKKRDQFLASNLHNMAIGMVNTPRFIDKCQAVRDVVHREYKGSGELPQVLCYFAMGWDTLIRFFDAKYYGSDFPAEIDRFFADGGRIAYARRTGFLDSDVEEFFAAPHMKPYLTYIYEMELPKRVKHISSTEVRRAICESSHGVRDIPPRILQYVNSNQLYRD</sequence>
<comment type="caution">
    <text evidence="1">The sequence shown here is derived from an EMBL/GenBank/DDBJ whole genome shotgun (WGS) entry which is preliminary data.</text>
</comment>
<accession>A0ACC1LHJ0</accession>
<evidence type="ECO:0000313" key="1">
    <source>
        <dbReference type="EMBL" id="KAJ2808761.1"/>
    </source>
</evidence>
<dbReference type="Proteomes" id="UP001140096">
    <property type="component" value="Unassembled WGS sequence"/>
</dbReference>
<dbReference type="EMBL" id="JANBUP010001057">
    <property type="protein sequence ID" value="KAJ2808761.1"/>
    <property type="molecule type" value="Genomic_DNA"/>
</dbReference>
<name>A0ACC1LHJ0_9FUNG</name>
<proteinExistence type="predicted"/>